<organism evidence="1 2">
    <name type="scientific">Caerostris extrusa</name>
    <name type="common">Bark spider</name>
    <name type="synonym">Caerostris bankana</name>
    <dbReference type="NCBI Taxonomy" id="172846"/>
    <lineage>
        <taxon>Eukaryota</taxon>
        <taxon>Metazoa</taxon>
        <taxon>Ecdysozoa</taxon>
        <taxon>Arthropoda</taxon>
        <taxon>Chelicerata</taxon>
        <taxon>Arachnida</taxon>
        <taxon>Araneae</taxon>
        <taxon>Araneomorphae</taxon>
        <taxon>Entelegynae</taxon>
        <taxon>Araneoidea</taxon>
        <taxon>Araneidae</taxon>
        <taxon>Caerostris</taxon>
    </lineage>
</organism>
<accession>A0AAV4MK37</accession>
<protein>
    <submittedName>
        <fullName evidence="1">Guanylate cyclase</fullName>
    </submittedName>
</protein>
<gene>
    <name evidence="1" type="primary">Gyc32E_8</name>
    <name evidence="1" type="ORF">CEXT_268751</name>
</gene>
<dbReference type="EMBL" id="BPLR01002340">
    <property type="protein sequence ID" value="GIX72698.1"/>
    <property type="molecule type" value="Genomic_DNA"/>
</dbReference>
<keyword evidence="2" id="KW-1185">Reference proteome</keyword>
<dbReference type="SUPFAM" id="SSF53822">
    <property type="entry name" value="Periplasmic binding protein-like I"/>
    <property type="match status" value="1"/>
</dbReference>
<dbReference type="Gene3D" id="3.40.50.2300">
    <property type="match status" value="1"/>
</dbReference>
<name>A0AAV4MK37_CAEEX</name>
<dbReference type="AlphaFoldDB" id="A0AAV4MK37"/>
<evidence type="ECO:0000313" key="1">
    <source>
        <dbReference type="EMBL" id="GIX72698.1"/>
    </source>
</evidence>
<proteinExistence type="predicted"/>
<evidence type="ECO:0000313" key="2">
    <source>
        <dbReference type="Proteomes" id="UP001054945"/>
    </source>
</evidence>
<reference evidence="1 2" key="1">
    <citation type="submission" date="2021-06" db="EMBL/GenBank/DDBJ databases">
        <title>Caerostris extrusa draft genome.</title>
        <authorList>
            <person name="Kono N."/>
            <person name="Arakawa K."/>
        </authorList>
    </citation>
    <scope>NUCLEOTIDE SEQUENCE [LARGE SCALE GENOMIC DNA]</scope>
</reference>
<comment type="caution">
    <text evidence="1">The sequence shown here is derived from an EMBL/GenBank/DDBJ whole genome shotgun (WGS) entry which is preliminary data.</text>
</comment>
<dbReference type="Proteomes" id="UP001054945">
    <property type="component" value="Unassembled WGS sequence"/>
</dbReference>
<dbReference type="InterPro" id="IPR028082">
    <property type="entry name" value="Peripla_BP_I"/>
</dbReference>
<sequence length="149" mass="16713">MIYASALTQALAHNVSEINGSAVFQYIKSRPYESILGFSVMIDDQGDAEGNYTVMALVEVDDALHSQKMRPVARFNYQGSNGLPSLRLERPINWISGSPPRSEPPCGFTGRKMRYQTGMEDDIDLRCMLCCQSCWRNVYISSLSDMNKS</sequence>